<evidence type="ECO:0000256" key="2">
    <source>
        <dbReference type="ARBA" id="ARBA00023002"/>
    </source>
</evidence>
<dbReference type="InterPro" id="IPR051911">
    <property type="entry name" value="SDR_oxidoreductase"/>
</dbReference>
<name>A0A7I7TYF0_MYCPF</name>
<gene>
    <name evidence="5" type="ORF">MPRF_05620</name>
</gene>
<dbReference type="SUPFAM" id="SSF51735">
    <property type="entry name" value="NAD(P)-binding Rossmann-fold domains"/>
    <property type="match status" value="1"/>
</dbReference>
<feature type="region of interest" description="Disordered" evidence="4">
    <location>
        <begin position="208"/>
        <end position="228"/>
    </location>
</feature>
<dbReference type="Pfam" id="PF00106">
    <property type="entry name" value="adh_short"/>
    <property type="match status" value="1"/>
</dbReference>
<dbReference type="PANTHER" id="PTHR43976:SF16">
    <property type="entry name" value="SHORT-CHAIN DEHYDROGENASE_REDUCTASE FAMILY PROTEIN"/>
    <property type="match status" value="1"/>
</dbReference>
<protein>
    <submittedName>
        <fullName evidence="5">Short-chain dehydrogenase/reductase</fullName>
    </submittedName>
</protein>
<evidence type="ECO:0000256" key="1">
    <source>
        <dbReference type="ARBA" id="ARBA00006484"/>
    </source>
</evidence>
<dbReference type="InterPro" id="IPR002347">
    <property type="entry name" value="SDR_fam"/>
</dbReference>
<dbReference type="AlphaFoldDB" id="A0A7I7TYF0"/>
<evidence type="ECO:0000256" key="3">
    <source>
        <dbReference type="RuleBase" id="RU000363"/>
    </source>
</evidence>
<dbReference type="PANTHER" id="PTHR43976">
    <property type="entry name" value="SHORT CHAIN DEHYDROGENASE"/>
    <property type="match status" value="1"/>
</dbReference>
<dbReference type="CDD" id="cd05374">
    <property type="entry name" value="17beta-HSD-like_SDR_c"/>
    <property type="match status" value="1"/>
</dbReference>
<sequence>MAGIDPGMTEKVWFITGASRGFGREWTIAALERGDKVAATARDLSTLDDLSAKYGDALLPLKLDVTDRDADFAAVKQAHEHFGRLDIVVNNAGYGQFGFIEELSEQDARDQFETNVFGALWITQAALPFLRAQRSGHIIQVSSIGGITAFPNVGIYHASKWALEGFSQALAQEVADFGVHVTLIEPGGFDTDWAGSSARRAPELPDYADAHRKSQAQRASRNAKPGDPQASAAALLKVVDASPPPLRVFFGEVPLGLAKADYESRLANWEKWQPVAVEAQG</sequence>
<keyword evidence="2" id="KW-0560">Oxidoreductase</keyword>
<evidence type="ECO:0000256" key="4">
    <source>
        <dbReference type="SAM" id="MobiDB-lite"/>
    </source>
</evidence>
<dbReference type="InterPro" id="IPR036291">
    <property type="entry name" value="NAD(P)-bd_dom_sf"/>
</dbReference>
<dbReference type="NCBIfam" id="NF004824">
    <property type="entry name" value="PRK06180.1"/>
    <property type="match status" value="1"/>
</dbReference>
<dbReference type="PRINTS" id="PR00080">
    <property type="entry name" value="SDRFAMILY"/>
</dbReference>
<proteinExistence type="inferred from homology"/>
<comment type="similarity">
    <text evidence="1 3">Belongs to the short-chain dehydrogenases/reductases (SDR) family.</text>
</comment>
<dbReference type="GO" id="GO:0016491">
    <property type="term" value="F:oxidoreductase activity"/>
    <property type="evidence" value="ECO:0007669"/>
    <property type="project" value="UniProtKB-KW"/>
</dbReference>
<reference evidence="5 6" key="1">
    <citation type="journal article" date="2019" name="Emerg. Microbes Infect.">
        <title>Comprehensive subspecies identification of 175 nontuberculous mycobacteria species based on 7547 genomic profiles.</title>
        <authorList>
            <person name="Matsumoto Y."/>
            <person name="Kinjo T."/>
            <person name="Motooka D."/>
            <person name="Nabeya D."/>
            <person name="Jung N."/>
            <person name="Uechi K."/>
            <person name="Horii T."/>
            <person name="Iida T."/>
            <person name="Fujita J."/>
            <person name="Nakamura S."/>
        </authorList>
    </citation>
    <scope>NUCLEOTIDE SEQUENCE [LARGE SCALE GENOMIC DNA]</scope>
    <source>
        <strain evidence="5 6">JCM 6367</strain>
    </source>
</reference>
<accession>A0A7I7TYF0</accession>
<dbReference type="Proteomes" id="UP000466554">
    <property type="component" value="Chromosome"/>
</dbReference>
<evidence type="ECO:0000313" key="5">
    <source>
        <dbReference type="EMBL" id="BBY73663.1"/>
    </source>
</evidence>
<dbReference type="Gene3D" id="3.40.50.720">
    <property type="entry name" value="NAD(P)-binding Rossmann-like Domain"/>
    <property type="match status" value="1"/>
</dbReference>
<evidence type="ECO:0000313" key="6">
    <source>
        <dbReference type="Proteomes" id="UP000466554"/>
    </source>
</evidence>
<dbReference type="NCBIfam" id="NF006114">
    <property type="entry name" value="PRK08263.1"/>
    <property type="match status" value="1"/>
</dbReference>
<dbReference type="EMBL" id="AP022598">
    <property type="protein sequence ID" value="BBY73663.1"/>
    <property type="molecule type" value="Genomic_DNA"/>
</dbReference>
<dbReference type="PRINTS" id="PR00081">
    <property type="entry name" value="GDHRDH"/>
</dbReference>
<organism evidence="5 6">
    <name type="scientific">Mycolicibacterium parafortuitum</name>
    <name type="common">Mycobacterium parafortuitum</name>
    <dbReference type="NCBI Taxonomy" id="39692"/>
    <lineage>
        <taxon>Bacteria</taxon>
        <taxon>Bacillati</taxon>
        <taxon>Actinomycetota</taxon>
        <taxon>Actinomycetes</taxon>
        <taxon>Mycobacteriales</taxon>
        <taxon>Mycobacteriaceae</taxon>
        <taxon>Mycolicibacterium</taxon>
    </lineage>
</organism>